<sequence>MSDTLTEEEMRAALFGPATVSPAEVPAPQKSIEAPPALAPNPQAGVRSAKPRPVAKAARSRGRLRVTLHVTKDFEGAVEVFTHDAETLSTLLAEQEARAAAKKRKFRYFELVSIVPV</sequence>
<evidence type="ECO:0000313" key="3">
    <source>
        <dbReference type="Proteomes" id="UP000250579"/>
    </source>
</evidence>
<dbReference type="RefSeq" id="WP_208692182.1">
    <property type="nucleotide sequence ID" value="NZ_CP022198.1"/>
</dbReference>
<evidence type="ECO:0000313" key="2">
    <source>
        <dbReference type="EMBL" id="AXA68166.1"/>
    </source>
</evidence>
<dbReference type="AlphaFoldDB" id="A0A2Z5ADX3"/>
<reference evidence="2 3" key="1">
    <citation type="submission" date="2017-06" db="EMBL/GenBank/DDBJ databases">
        <title>Evolution towards high GC content and high-temperature stress adaptation in endophytic Pseudomonas oryzihabitans impacted its plant-growth promoting traits.</title>
        <authorList>
            <person name="Nascimento F.X."/>
        </authorList>
    </citation>
    <scope>NUCLEOTIDE SEQUENCE [LARGE SCALE GENOMIC DNA]</scope>
    <source>
        <strain evidence="2 3">MS8</strain>
    </source>
</reference>
<organism evidence="2 3">
    <name type="scientific">Pseudomonas oryzihabitans</name>
    <dbReference type="NCBI Taxonomy" id="47885"/>
    <lineage>
        <taxon>Bacteria</taxon>
        <taxon>Pseudomonadati</taxon>
        <taxon>Pseudomonadota</taxon>
        <taxon>Gammaproteobacteria</taxon>
        <taxon>Pseudomonadales</taxon>
        <taxon>Pseudomonadaceae</taxon>
        <taxon>Pseudomonas</taxon>
    </lineage>
</organism>
<dbReference type="Proteomes" id="UP000250579">
    <property type="component" value="Chromosome"/>
</dbReference>
<evidence type="ECO:0000256" key="1">
    <source>
        <dbReference type="SAM" id="MobiDB-lite"/>
    </source>
</evidence>
<gene>
    <name evidence="2" type="ORF">CE139_20980</name>
</gene>
<accession>A0A2Z5ADX3</accession>
<proteinExistence type="predicted"/>
<protein>
    <submittedName>
        <fullName evidence="2">Uncharacterized protein</fullName>
    </submittedName>
</protein>
<name>A0A2Z5ADX3_9PSED</name>
<dbReference type="EMBL" id="CP022198">
    <property type="protein sequence ID" value="AXA68166.1"/>
    <property type="molecule type" value="Genomic_DNA"/>
</dbReference>
<feature type="region of interest" description="Disordered" evidence="1">
    <location>
        <begin position="1"/>
        <end position="60"/>
    </location>
</feature>